<dbReference type="OrthoDB" id="818489at2"/>
<dbReference type="Proteomes" id="UP000050421">
    <property type="component" value="Unassembled WGS sequence"/>
</dbReference>
<feature type="signal peptide" evidence="1">
    <location>
        <begin position="1"/>
        <end position="23"/>
    </location>
</feature>
<dbReference type="AlphaFoldDB" id="A0A0P7Y6D0"/>
<dbReference type="Pfam" id="PF17170">
    <property type="entry name" value="DUF5128"/>
    <property type="match status" value="1"/>
</dbReference>
<dbReference type="PROSITE" id="PS51257">
    <property type="entry name" value="PROKAR_LIPOPROTEIN"/>
    <property type="match status" value="1"/>
</dbReference>
<name>A0A0P7Y6D0_9BACT</name>
<proteinExistence type="predicted"/>
<accession>A0A0P7Y6D0</accession>
<dbReference type="eggNOG" id="ENOG5033FG0">
    <property type="taxonomic scope" value="Bacteria"/>
</dbReference>
<feature type="chain" id="PRO_5006145994" description="6-bladed beta-propeller" evidence="1">
    <location>
        <begin position="24"/>
        <end position="374"/>
    </location>
</feature>
<evidence type="ECO:0008006" key="4">
    <source>
        <dbReference type="Google" id="ProtNLM"/>
    </source>
</evidence>
<keyword evidence="1" id="KW-0732">Signal</keyword>
<evidence type="ECO:0000313" key="3">
    <source>
        <dbReference type="Proteomes" id="UP000050421"/>
    </source>
</evidence>
<reference evidence="2 3" key="1">
    <citation type="submission" date="2015-09" db="EMBL/GenBank/DDBJ databases">
        <title>Identification and resolution of microdiversity through metagenomic sequencing of parallel consortia.</title>
        <authorList>
            <person name="Nelson W.C."/>
            <person name="Romine M.F."/>
            <person name="Lindemann S.R."/>
        </authorList>
    </citation>
    <scope>NUCLEOTIDE SEQUENCE [LARGE SCALE GENOMIC DNA]</scope>
    <source>
        <strain evidence="2">HL-49</strain>
    </source>
</reference>
<evidence type="ECO:0000313" key="2">
    <source>
        <dbReference type="EMBL" id="KPQ13167.1"/>
    </source>
</evidence>
<dbReference type="STRING" id="1305737.GCA_000526355_03754"/>
<protein>
    <recommendedName>
        <fullName evidence="4">6-bladed beta-propeller</fullName>
    </recommendedName>
</protein>
<organism evidence="2 3">
    <name type="scientific">Algoriphagus marincola HL-49</name>
    <dbReference type="NCBI Taxonomy" id="1305737"/>
    <lineage>
        <taxon>Bacteria</taxon>
        <taxon>Pseudomonadati</taxon>
        <taxon>Bacteroidota</taxon>
        <taxon>Cytophagia</taxon>
        <taxon>Cytophagales</taxon>
        <taxon>Cyclobacteriaceae</taxon>
        <taxon>Algoriphagus</taxon>
    </lineage>
</organism>
<dbReference type="PATRIC" id="fig|1305737.6.peg.3488"/>
<evidence type="ECO:0000256" key="1">
    <source>
        <dbReference type="SAM" id="SignalP"/>
    </source>
</evidence>
<dbReference type="EMBL" id="LJXT01000101">
    <property type="protein sequence ID" value="KPQ13167.1"/>
    <property type="molecule type" value="Genomic_DNA"/>
</dbReference>
<comment type="caution">
    <text evidence="2">The sequence shown here is derived from an EMBL/GenBank/DDBJ whole genome shotgun (WGS) entry which is preliminary data.</text>
</comment>
<gene>
    <name evidence="2" type="ORF">HLUCCX10_13895</name>
</gene>
<sequence length="374" mass="43047">MRWTKSLYLIVLLGFLACNSSKNDPNQVKTIQLVNIPIQEDKLLIDQAILLGSDTLELLGSELRTVFSKHGFFVSNYNGPKAIHHFSPQGEHLGRITEVGEAPGQVLRFEEFRIHGDTLIANTGKGDHIDLNFFYIPDHRLVKTIETEASAFSFYPNEDGSFWLYSGLNKAVGDYRLQRVDQMGKVIEKRLFNDFNDALIPFAENSFFEGGKRLLFREPLFPEIYEVQSDSLKLAYKIDFGSYSVPNEIWEIEDPFQLFEQLNKNGFADTYSIFENEKFFLADIVLQREGDYRKELLIIDRVSGESRKIEITQDNFPEYYSPFALVGSHVLFIAYAPALIQRIDELNVTEEVREQLKVLVEDSNPVILYGRLEK</sequence>